<proteinExistence type="predicted"/>
<dbReference type="RefSeq" id="XP_817897.1">
    <property type="nucleotide sequence ID" value="XM_812804.1"/>
</dbReference>
<gene>
    <name evidence="2" type="ORF">Tc00.1047053504039.70</name>
</gene>
<protein>
    <submittedName>
        <fullName evidence="2">Uncharacterized protein</fullName>
    </submittedName>
</protein>
<organism evidence="2 3">
    <name type="scientific">Trypanosoma cruzi (strain CL Brener)</name>
    <dbReference type="NCBI Taxonomy" id="353153"/>
    <lineage>
        <taxon>Eukaryota</taxon>
        <taxon>Discoba</taxon>
        <taxon>Euglenozoa</taxon>
        <taxon>Kinetoplastea</taxon>
        <taxon>Metakinetoplastina</taxon>
        <taxon>Trypanosomatida</taxon>
        <taxon>Trypanosomatidae</taxon>
        <taxon>Trypanosoma</taxon>
        <taxon>Schizotrypanum</taxon>
    </lineage>
</organism>
<dbReference type="KEGG" id="tcr:504039.70"/>
<dbReference type="InParanoid" id="Q4DU53"/>
<evidence type="ECO:0000256" key="1">
    <source>
        <dbReference type="SAM" id="MobiDB-lite"/>
    </source>
</evidence>
<dbReference type="AlphaFoldDB" id="Q4DU53"/>
<evidence type="ECO:0000313" key="2">
    <source>
        <dbReference type="EMBL" id="EAN96046.1"/>
    </source>
</evidence>
<dbReference type="GeneID" id="3550018"/>
<evidence type="ECO:0000313" key="3">
    <source>
        <dbReference type="Proteomes" id="UP000002296"/>
    </source>
</evidence>
<name>Q4DU53_TRYCC</name>
<comment type="caution">
    <text evidence="2">The sequence shown here is derived from an EMBL/GenBank/DDBJ whole genome shotgun (WGS) entry which is preliminary data.</text>
</comment>
<dbReference type="EMBL" id="AAHK01000174">
    <property type="protein sequence ID" value="EAN96046.1"/>
    <property type="molecule type" value="Genomic_DNA"/>
</dbReference>
<keyword evidence="3" id="KW-1185">Reference proteome</keyword>
<sequence length="183" mass="20588">MPIDMGLSPLQPLLSADHAGLNRIRLVVPRHPCSHSIECWHGGGSGKKKKQWKGKSSSSVIAVDRRRGVLHVFLPIPAPHRRIILPRRRVHGALRVISGIRNPESRGCGAATGLVAHGLISCWIVPQKTSHHRRPHLRCPEDRSSSPPPAAHPRCRWARALRCRRGTWGDFLLLWRRMFLRSS</sequence>
<reference evidence="2 3" key="1">
    <citation type="journal article" date="2005" name="Science">
        <title>The genome sequence of Trypanosoma cruzi, etiologic agent of Chagas disease.</title>
        <authorList>
            <person name="El-Sayed N.M."/>
            <person name="Myler P.J."/>
            <person name="Bartholomeu D.C."/>
            <person name="Nilsson D."/>
            <person name="Aggarwal G."/>
            <person name="Tran A.N."/>
            <person name="Ghedin E."/>
            <person name="Worthey E.A."/>
            <person name="Delcher A.L."/>
            <person name="Blandin G."/>
            <person name="Westenberger S.J."/>
            <person name="Caler E."/>
            <person name="Cerqueira G.C."/>
            <person name="Branche C."/>
            <person name="Haas B."/>
            <person name="Anupama A."/>
            <person name="Arner E."/>
            <person name="Aslund L."/>
            <person name="Attipoe P."/>
            <person name="Bontempi E."/>
            <person name="Bringaud F."/>
            <person name="Burton P."/>
            <person name="Cadag E."/>
            <person name="Campbell D.A."/>
            <person name="Carrington M."/>
            <person name="Crabtree J."/>
            <person name="Darban H."/>
            <person name="da Silveira J.F."/>
            <person name="de Jong P."/>
            <person name="Edwards K."/>
            <person name="Englund P.T."/>
            <person name="Fazelina G."/>
            <person name="Feldblyum T."/>
            <person name="Ferella M."/>
            <person name="Frasch A.C."/>
            <person name="Gull K."/>
            <person name="Horn D."/>
            <person name="Hou L."/>
            <person name="Huang Y."/>
            <person name="Kindlund E."/>
            <person name="Klingbeil M."/>
            <person name="Kluge S."/>
            <person name="Koo H."/>
            <person name="Lacerda D."/>
            <person name="Levin M.J."/>
            <person name="Lorenzi H."/>
            <person name="Louie T."/>
            <person name="Machado C.R."/>
            <person name="McCulloch R."/>
            <person name="McKenna A."/>
            <person name="Mizuno Y."/>
            <person name="Mottram J.C."/>
            <person name="Nelson S."/>
            <person name="Ochaya S."/>
            <person name="Osoegawa K."/>
            <person name="Pai G."/>
            <person name="Parsons M."/>
            <person name="Pentony M."/>
            <person name="Pettersson U."/>
            <person name="Pop M."/>
            <person name="Ramirez J.L."/>
            <person name="Rinta J."/>
            <person name="Robertson L."/>
            <person name="Salzberg S.L."/>
            <person name="Sanchez D.O."/>
            <person name="Seyler A."/>
            <person name="Sharma R."/>
            <person name="Shetty J."/>
            <person name="Simpson A.J."/>
            <person name="Sisk E."/>
            <person name="Tammi M.T."/>
            <person name="Tarleton R."/>
            <person name="Teixeira S."/>
            <person name="Van Aken S."/>
            <person name="Vogt C."/>
            <person name="Ward P.N."/>
            <person name="Wickstead B."/>
            <person name="Wortman J."/>
            <person name="White O."/>
            <person name="Fraser C.M."/>
            <person name="Stuart K.D."/>
            <person name="Andersson B."/>
        </authorList>
    </citation>
    <scope>NUCLEOTIDE SEQUENCE [LARGE SCALE GENOMIC DNA]</scope>
    <source>
        <strain evidence="2 3">CL Brener</strain>
    </source>
</reference>
<dbReference type="Proteomes" id="UP000002296">
    <property type="component" value="Unassembled WGS sequence"/>
</dbReference>
<feature type="region of interest" description="Disordered" evidence="1">
    <location>
        <begin position="133"/>
        <end position="153"/>
    </location>
</feature>
<accession>Q4DU53</accession>
<dbReference type="PaxDb" id="353153-Q4DU53"/>